<keyword evidence="2" id="KW-1185">Reference proteome</keyword>
<dbReference type="AlphaFoldDB" id="A0A850EGT6"/>
<evidence type="ECO:0000313" key="1">
    <source>
        <dbReference type="EMBL" id="NUU60345.1"/>
    </source>
</evidence>
<dbReference type="EMBL" id="JABWCS010000200">
    <property type="protein sequence ID" value="NUU60345.1"/>
    <property type="molecule type" value="Genomic_DNA"/>
</dbReference>
<dbReference type="Proteomes" id="UP000564806">
    <property type="component" value="Unassembled WGS sequence"/>
</dbReference>
<dbReference type="Gene3D" id="3.40.50.12500">
    <property type="match status" value="1"/>
</dbReference>
<protein>
    <submittedName>
        <fullName evidence="1">Aspartate/glutamate racemase family protein</fullName>
    </submittedName>
</protein>
<gene>
    <name evidence="1" type="ORF">HPT30_08310</name>
</gene>
<comment type="caution">
    <text evidence="1">The sequence shown here is derived from an EMBL/GenBank/DDBJ whole genome shotgun (WGS) entry which is preliminary data.</text>
</comment>
<dbReference type="RefSeq" id="WP_175370936.1">
    <property type="nucleotide sequence ID" value="NZ_JABWCS010000200.1"/>
</dbReference>
<evidence type="ECO:0000313" key="2">
    <source>
        <dbReference type="Proteomes" id="UP000564806"/>
    </source>
</evidence>
<sequence>MKKIGMLTPSSNTAVEPVTAAMAASLSEVSVHFTRFKLTKIIIGDNKRGESDTDTLLEAASLLMDADVDVIAYNATSGGWLGEESDQALCDAITRRTAKPATTSILALLEAMRLYKIKTYCLVTPLVDEVTKQVIEQYKNQGFECTGYRNFNIKLNKMSSEITDKQIIEAVKESFIPGTDAIILSGTNMRAAHLATPLEEEYGVPVFDTAAVTLWKTLRLIGANNAGISGWGRILE</sequence>
<accession>A0A850EGT6</accession>
<dbReference type="InterPro" id="IPR053714">
    <property type="entry name" value="Iso_Racemase_Enz_sf"/>
</dbReference>
<proteinExistence type="predicted"/>
<name>A0A850EGT6_9BACL</name>
<dbReference type="PIRSF" id="PIRSF015736">
    <property type="entry name" value="MI"/>
    <property type="match status" value="1"/>
</dbReference>
<dbReference type="PANTHER" id="PTHR40267">
    <property type="entry name" value="BLR3294 PROTEIN"/>
    <property type="match status" value="1"/>
</dbReference>
<dbReference type="Pfam" id="PF17645">
    <property type="entry name" value="Amdase"/>
    <property type="match status" value="1"/>
</dbReference>
<organism evidence="1 2">
    <name type="scientific">Paenibacillus agri</name>
    <dbReference type="NCBI Taxonomy" id="2744309"/>
    <lineage>
        <taxon>Bacteria</taxon>
        <taxon>Bacillati</taxon>
        <taxon>Bacillota</taxon>
        <taxon>Bacilli</taxon>
        <taxon>Bacillales</taxon>
        <taxon>Paenibacillaceae</taxon>
        <taxon>Paenibacillus</taxon>
    </lineage>
</organism>
<dbReference type="PANTHER" id="PTHR40267:SF1">
    <property type="entry name" value="BLR3294 PROTEIN"/>
    <property type="match status" value="1"/>
</dbReference>
<dbReference type="InterPro" id="IPR026286">
    <property type="entry name" value="MaiA/AMDase"/>
</dbReference>
<reference evidence="1" key="1">
    <citation type="submission" date="2020-06" db="EMBL/GenBank/DDBJ databases">
        <title>Paenibacillus sp. nov., isolated from soil.</title>
        <authorList>
            <person name="Seo Y.L."/>
        </authorList>
    </citation>
    <scope>NUCLEOTIDE SEQUENCE [LARGE SCALE GENOMIC DNA]</scope>
    <source>
        <strain evidence="1">JW14</strain>
    </source>
</reference>